<feature type="transmembrane region" description="Helical" evidence="3">
    <location>
        <begin position="37"/>
        <end position="63"/>
    </location>
</feature>
<keyword evidence="6" id="KW-1185">Reference proteome</keyword>
<dbReference type="PANTHER" id="PTHR37813:SF1">
    <property type="entry name" value="FELS-2 PROPHAGE PROTEIN"/>
    <property type="match status" value="1"/>
</dbReference>
<feature type="domain" description="Phage tail tape measure protein" evidence="4">
    <location>
        <begin position="92"/>
        <end position="286"/>
    </location>
</feature>
<organism evidence="5 6">
    <name type="scientific">Cytobacillus purgationiresistens</name>
    <dbReference type="NCBI Taxonomy" id="863449"/>
    <lineage>
        <taxon>Bacteria</taxon>
        <taxon>Bacillati</taxon>
        <taxon>Bacillota</taxon>
        <taxon>Bacilli</taxon>
        <taxon>Bacillales</taxon>
        <taxon>Bacillaceae</taxon>
        <taxon>Cytobacillus</taxon>
    </lineage>
</organism>
<dbReference type="InterPro" id="IPR010090">
    <property type="entry name" value="Phage_tape_meas"/>
</dbReference>
<dbReference type="Pfam" id="PF10145">
    <property type="entry name" value="PhageMin_Tail"/>
    <property type="match status" value="1"/>
</dbReference>
<evidence type="ECO:0000256" key="1">
    <source>
        <dbReference type="ARBA" id="ARBA00022612"/>
    </source>
</evidence>
<keyword evidence="1" id="KW-1188">Viral release from host cell</keyword>
<name>A0ABU0AHI2_9BACI</name>
<keyword evidence="3" id="KW-0472">Membrane</keyword>
<comment type="caution">
    <text evidence="5">The sequence shown here is derived from an EMBL/GenBank/DDBJ whole genome shotgun (WGS) entry which is preliminary data.</text>
</comment>
<accession>A0ABU0AHI2</accession>
<evidence type="ECO:0000313" key="6">
    <source>
        <dbReference type="Proteomes" id="UP001238088"/>
    </source>
</evidence>
<feature type="transmembrane region" description="Helical" evidence="3">
    <location>
        <begin position="442"/>
        <end position="470"/>
    </location>
</feature>
<proteinExistence type="predicted"/>
<evidence type="ECO:0000256" key="2">
    <source>
        <dbReference type="SAM" id="MobiDB-lite"/>
    </source>
</evidence>
<keyword evidence="3" id="KW-1133">Transmembrane helix</keyword>
<sequence length="1032" mass="112120">MISSLVVRIGADITRLTAGLATASRRVDEFAQRNRDAFQAVGAVGVAVSAMGVAAAAGIGYAVKVSSDFESAFAGVKKTVDATDKELEGFRKGILEMAKEMPASAEEIATVAEAAGQLGIKNEAILSFTKTMVNMGVATNMSSDEAATALARLANITQMPQEKFENLGSSIVALGNNFATTETEIVNMSLRLAGQGKQIGLTEAQITALATAMSSVGIEAEAGGTAMSTVMKKISKAVDGGGKSLKGFAEISGMSSTEFEKAWKEDAIGALNLFIEGLGKSSKEGKNLTTMLDDLGIKGIRESDTLLRLSGATGVLADAIDISTQAWKENSALTNEANERYETFESKLQILQNKLKHIVRIVGDEFKAVLVTLMTALDPVIDGVIKMAEKFSKLHPAIKTAIVLVPMIATALALVIGPLLILVGMIPFITAGFAAISAAAPAVIGAISAIALPITLVIAAIVGLVSSFTWMNKNVEWFRKSVDYSVAKMKEGFLALVEVLKTFVQEFKKVWSNVGDFMRAFLNGDWAQAKELFIKIFVEAWESLKKVASKFGSEITKVWGDEFNKMVEVIGNLKTKIPEKLNGWKEAIVGWFKSLPSKVKSQLNSWWAVISGWFVEKRDAMTAQLTVWETAIIAWFKSLPAKITSTLSEWGKAIEDWTERQHEENIRQWNVWRDAIKEWFASIPDMMREKLSAWGEAITTWFKEIPGRMKAAFEAWKTSITDWYDKTKETISTKLSEWGKTISEWFKTRPKEIYTQLGEWWTKMAAWFSEIPARITAKLSEWWTAIKTWFAGVPNKSEIKDMGKKMVDKVAEGNKEKKPEFIDKLGKIIIDVAGAALAVAGVALLAAGRELVKRIIKGIKEVDLKQIGADMIRGLISGMGSMLKSVKEKATEIANAAAEATKSFLRIKSPSRLFKQFGVHTGEGFIIGLDSMISGVERASNDMANAAVPSLSTSYGTPSIGGMGVMSSFEGSLDVSNSGIEGAVDMMNQALQMMSGMQVVMDSERVGTLVAPSVGRNLARDNSSTKRRKGQR</sequence>
<dbReference type="PANTHER" id="PTHR37813">
    <property type="entry name" value="FELS-2 PROPHAGE PROTEIN"/>
    <property type="match status" value="1"/>
</dbReference>
<feature type="transmembrane region" description="Helical" evidence="3">
    <location>
        <begin position="828"/>
        <end position="847"/>
    </location>
</feature>
<evidence type="ECO:0000256" key="3">
    <source>
        <dbReference type="SAM" id="Phobius"/>
    </source>
</evidence>
<evidence type="ECO:0000259" key="4">
    <source>
        <dbReference type="Pfam" id="PF10145"/>
    </source>
</evidence>
<protein>
    <submittedName>
        <fullName evidence="5">TP901 family phage tail tape measure protein</fullName>
    </submittedName>
</protein>
<feature type="region of interest" description="Disordered" evidence="2">
    <location>
        <begin position="1013"/>
        <end position="1032"/>
    </location>
</feature>
<dbReference type="Proteomes" id="UP001238088">
    <property type="component" value="Unassembled WGS sequence"/>
</dbReference>
<dbReference type="NCBIfam" id="TIGR01760">
    <property type="entry name" value="tape_meas_TP901"/>
    <property type="match status" value="1"/>
</dbReference>
<reference evidence="5 6" key="1">
    <citation type="submission" date="2023-07" db="EMBL/GenBank/DDBJ databases">
        <title>Genomic Encyclopedia of Type Strains, Phase IV (KMG-IV): sequencing the most valuable type-strain genomes for metagenomic binning, comparative biology and taxonomic classification.</title>
        <authorList>
            <person name="Goeker M."/>
        </authorList>
    </citation>
    <scope>NUCLEOTIDE SEQUENCE [LARGE SCALE GENOMIC DNA]</scope>
    <source>
        <strain evidence="5 6">DSM 23494</strain>
    </source>
</reference>
<dbReference type="EMBL" id="JAUSUB010000010">
    <property type="protein sequence ID" value="MDQ0270719.1"/>
    <property type="molecule type" value="Genomic_DNA"/>
</dbReference>
<gene>
    <name evidence="5" type="ORF">J2S17_002604</name>
</gene>
<feature type="transmembrane region" description="Helical" evidence="3">
    <location>
        <begin position="403"/>
        <end position="436"/>
    </location>
</feature>
<keyword evidence="3" id="KW-0812">Transmembrane</keyword>
<evidence type="ECO:0000313" key="5">
    <source>
        <dbReference type="EMBL" id="MDQ0270719.1"/>
    </source>
</evidence>
<dbReference type="RefSeq" id="WP_307475372.1">
    <property type="nucleotide sequence ID" value="NZ_JAUSUB010000010.1"/>
</dbReference>